<dbReference type="STRING" id="97972.A0A2V1DGP4"/>
<keyword evidence="3" id="KW-0862">Zinc</keyword>
<evidence type="ECO:0000313" key="6">
    <source>
        <dbReference type="EMBL" id="PVH97270.1"/>
    </source>
</evidence>
<dbReference type="AlphaFoldDB" id="A0A2V1DGP4"/>
<accession>A0A2V1DGP4</accession>
<keyword evidence="7" id="KW-1185">Reference proteome</keyword>
<dbReference type="Gene3D" id="6.10.140.2220">
    <property type="match status" value="1"/>
</dbReference>
<proteinExistence type="predicted"/>
<name>A0A2V1DGP4_9PLEO</name>
<sequence length="422" mass="48883">MPVVLDRVHRCALCETTQVGLLRCGGCRLVRYCCRDHQVQHRSKHKKTCKTSVELRNRLEEEEDLVRHATPDFMTPANAFDTHIGHFWGVVTTRDYMQARFELADYAVGLRTLDGVREGLDHYKDMIRLNRSDNMGLRDRVPALMLRLDQDQQCYDFIKWYATGPDDNYDWGDMSLPFLNIRDADVLEDPAFLVREWGSLNHQVAIQLLKMKMLIDIRQLKIVKKVLRGRLPVELWNLVEQEAVRSPLSSRFVGNSYTELVKTEHMLSLQCRKLGVGILDTNGGFTYELLECNQETLDYRPEAYCHGSYEERALAVQNCYAAWQETAGALELLKDARSCAARNSENEVQTYLKHDRDGRTPEQMLSDLSVNRIWGYLEYAIHNGSYLGPPEDRPSERYYREARALAEEEGPDRMLFSDEESD</sequence>
<dbReference type="InterPro" id="IPR002893">
    <property type="entry name" value="Znf_MYND"/>
</dbReference>
<gene>
    <name evidence="6" type="ORF">DM02DRAFT_719922</name>
</gene>
<dbReference type="SUPFAM" id="SSF144232">
    <property type="entry name" value="HIT/MYND zinc finger-like"/>
    <property type="match status" value="1"/>
</dbReference>
<dbReference type="GO" id="GO:0008270">
    <property type="term" value="F:zinc ion binding"/>
    <property type="evidence" value="ECO:0007669"/>
    <property type="project" value="UniProtKB-KW"/>
</dbReference>
<organism evidence="6 7">
    <name type="scientific">Periconia macrospinosa</name>
    <dbReference type="NCBI Taxonomy" id="97972"/>
    <lineage>
        <taxon>Eukaryota</taxon>
        <taxon>Fungi</taxon>
        <taxon>Dikarya</taxon>
        <taxon>Ascomycota</taxon>
        <taxon>Pezizomycotina</taxon>
        <taxon>Dothideomycetes</taxon>
        <taxon>Pleosporomycetidae</taxon>
        <taxon>Pleosporales</taxon>
        <taxon>Massarineae</taxon>
        <taxon>Periconiaceae</taxon>
        <taxon>Periconia</taxon>
    </lineage>
</organism>
<dbReference type="Pfam" id="PF01753">
    <property type="entry name" value="zf-MYND"/>
    <property type="match status" value="1"/>
</dbReference>
<protein>
    <recommendedName>
        <fullName evidence="5">MYND-type domain-containing protein</fullName>
    </recommendedName>
</protein>
<evidence type="ECO:0000256" key="2">
    <source>
        <dbReference type="ARBA" id="ARBA00022771"/>
    </source>
</evidence>
<reference evidence="6 7" key="1">
    <citation type="journal article" date="2018" name="Sci. Rep.">
        <title>Comparative genomics provides insights into the lifestyle and reveals functional heterogeneity of dark septate endophytic fungi.</title>
        <authorList>
            <person name="Knapp D.G."/>
            <person name="Nemeth J.B."/>
            <person name="Barry K."/>
            <person name="Hainaut M."/>
            <person name="Henrissat B."/>
            <person name="Johnson J."/>
            <person name="Kuo A."/>
            <person name="Lim J.H.P."/>
            <person name="Lipzen A."/>
            <person name="Nolan M."/>
            <person name="Ohm R.A."/>
            <person name="Tamas L."/>
            <person name="Grigoriev I.V."/>
            <person name="Spatafora J.W."/>
            <person name="Nagy L.G."/>
            <person name="Kovacs G.M."/>
        </authorList>
    </citation>
    <scope>NUCLEOTIDE SEQUENCE [LARGE SCALE GENOMIC DNA]</scope>
    <source>
        <strain evidence="6 7">DSE2036</strain>
    </source>
</reference>
<dbReference type="PROSITE" id="PS50865">
    <property type="entry name" value="ZF_MYND_2"/>
    <property type="match status" value="1"/>
</dbReference>
<evidence type="ECO:0000313" key="7">
    <source>
        <dbReference type="Proteomes" id="UP000244855"/>
    </source>
</evidence>
<evidence type="ECO:0000256" key="3">
    <source>
        <dbReference type="ARBA" id="ARBA00022833"/>
    </source>
</evidence>
<evidence type="ECO:0000256" key="1">
    <source>
        <dbReference type="ARBA" id="ARBA00022723"/>
    </source>
</evidence>
<dbReference type="Proteomes" id="UP000244855">
    <property type="component" value="Unassembled WGS sequence"/>
</dbReference>
<evidence type="ECO:0000259" key="5">
    <source>
        <dbReference type="PROSITE" id="PS50865"/>
    </source>
</evidence>
<evidence type="ECO:0000256" key="4">
    <source>
        <dbReference type="PROSITE-ProRule" id="PRU00134"/>
    </source>
</evidence>
<dbReference type="EMBL" id="KZ805440">
    <property type="protein sequence ID" value="PVH97270.1"/>
    <property type="molecule type" value="Genomic_DNA"/>
</dbReference>
<feature type="domain" description="MYND-type" evidence="5">
    <location>
        <begin position="11"/>
        <end position="49"/>
    </location>
</feature>
<keyword evidence="2 4" id="KW-0863">Zinc-finger</keyword>
<dbReference type="OrthoDB" id="5952526at2759"/>
<keyword evidence="1" id="KW-0479">Metal-binding</keyword>